<dbReference type="GO" id="GO:0019243">
    <property type="term" value="P:methylglyoxal catabolic process to D-lactate via S-lactoyl-glutathione"/>
    <property type="evidence" value="ECO:0007669"/>
    <property type="project" value="UniProtKB-UniRule"/>
</dbReference>
<comment type="subunit">
    <text evidence="7">Monomer.</text>
</comment>
<dbReference type="HAMAP" id="MF_01374">
    <property type="entry name" value="Glyoxalase_2"/>
    <property type="match status" value="1"/>
</dbReference>
<comment type="catalytic activity">
    <reaction evidence="1 7">
        <text>an S-(2-hydroxyacyl)glutathione + H2O = a 2-hydroxy carboxylate + glutathione + H(+)</text>
        <dbReference type="Rhea" id="RHEA:21864"/>
        <dbReference type="ChEBI" id="CHEBI:15377"/>
        <dbReference type="ChEBI" id="CHEBI:15378"/>
        <dbReference type="ChEBI" id="CHEBI:57925"/>
        <dbReference type="ChEBI" id="CHEBI:58896"/>
        <dbReference type="ChEBI" id="CHEBI:71261"/>
        <dbReference type="EC" id="3.1.2.6"/>
    </reaction>
</comment>
<protein>
    <recommendedName>
        <fullName evidence="7">Hydroxyacylglutathione hydrolase</fullName>
        <ecNumber evidence="7">3.1.2.6</ecNumber>
    </recommendedName>
    <alternativeName>
        <fullName evidence="7">Glyoxalase II</fullName>
        <shortName evidence="7">Glx II</shortName>
    </alternativeName>
</protein>
<accession>A0A7Z0VIW9</accession>
<keyword evidence="10" id="KW-1185">Reference proteome</keyword>
<dbReference type="GO" id="GO:0004416">
    <property type="term" value="F:hydroxyacylglutathione hydrolase activity"/>
    <property type="evidence" value="ECO:0007669"/>
    <property type="project" value="UniProtKB-UniRule"/>
</dbReference>
<name>A0A7Z0VIW9_9GAMM</name>
<feature type="domain" description="Metallo-beta-lactamase" evidence="8">
    <location>
        <begin position="12"/>
        <end position="169"/>
    </location>
</feature>
<evidence type="ECO:0000256" key="3">
    <source>
        <dbReference type="ARBA" id="ARBA00006759"/>
    </source>
</evidence>
<comment type="caution">
    <text evidence="9">The sequence shown here is derived from an EMBL/GenBank/DDBJ whole genome shotgun (WGS) entry which is preliminary data.</text>
</comment>
<reference evidence="9 10" key="1">
    <citation type="submission" date="2016-06" db="EMBL/GenBank/DDBJ databases">
        <title>Genome sequence of endosymbiont of Candidatus Endolucinida thiodiazotropha.</title>
        <authorList>
            <person name="Poehlein A."/>
            <person name="Koenig S."/>
            <person name="Heiden S.E."/>
            <person name="Thuermer A."/>
            <person name="Voget S."/>
            <person name="Daniel R."/>
            <person name="Markert S."/>
            <person name="Gros O."/>
            <person name="Schweder T."/>
        </authorList>
    </citation>
    <scope>NUCLEOTIDE SEQUENCE [LARGE SCALE GENOMIC DNA]</scope>
    <source>
        <strain evidence="9 10">COS</strain>
    </source>
</reference>
<dbReference type="UniPathway" id="UPA00619">
    <property type="reaction ID" value="UER00676"/>
</dbReference>
<evidence type="ECO:0000256" key="2">
    <source>
        <dbReference type="ARBA" id="ARBA00004963"/>
    </source>
</evidence>
<dbReference type="InterPro" id="IPR001279">
    <property type="entry name" value="Metallo-B-lactamas"/>
</dbReference>
<feature type="binding site" evidence="7">
    <location>
        <position position="131"/>
    </location>
    <ligand>
        <name>Zn(2+)</name>
        <dbReference type="ChEBI" id="CHEBI:29105"/>
        <label>1</label>
    </ligand>
</feature>
<dbReference type="SMART" id="SM00849">
    <property type="entry name" value="Lactamase_B"/>
    <property type="match status" value="1"/>
</dbReference>
<dbReference type="PIRSF" id="PIRSF005457">
    <property type="entry name" value="Glx"/>
    <property type="match status" value="1"/>
</dbReference>
<comment type="pathway">
    <text evidence="2 7">Secondary metabolite metabolism; methylglyoxal degradation; (R)-lactate from methylglyoxal: step 2/2.</text>
</comment>
<dbReference type="InterPro" id="IPR050110">
    <property type="entry name" value="Glyoxalase_II_hydrolase"/>
</dbReference>
<dbReference type="RefSeq" id="WP_069126913.1">
    <property type="nucleotide sequence ID" value="NZ_MARB01000021.1"/>
</dbReference>
<dbReference type="PANTHER" id="PTHR43705:SF1">
    <property type="entry name" value="HYDROXYACYLGLUTATHIONE HYDROLASE GLOB"/>
    <property type="match status" value="1"/>
</dbReference>
<dbReference type="Proteomes" id="UP000094769">
    <property type="component" value="Unassembled WGS sequence"/>
</dbReference>
<evidence type="ECO:0000313" key="9">
    <source>
        <dbReference type="EMBL" id="ODJ86462.1"/>
    </source>
</evidence>
<keyword evidence="4 7" id="KW-0479">Metal-binding</keyword>
<dbReference type="NCBIfam" id="TIGR03413">
    <property type="entry name" value="GSH_gloB"/>
    <property type="match status" value="1"/>
</dbReference>
<feature type="binding site" evidence="7">
    <location>
        <position position="131"/>
    </location>
    <ligand>
        <name>Zn(2+)</name>
        <dbReference type="ChEBI" id="CHEBI:29105"/>
        <label>2</label>
    </ligand>
</feature>
<comment type="function">
    <text evidence="7">Thiolesterase that catalyzes the hydrolysis of S-D-lactoyl-glutathione to form glutathione and D-lactic acid.</text>
</comment>
<dbReference type="OrthoDB" id="9802248at2"/>
<dbReference type="Pfam" id="PF00753">
    <property type="entry name" value="Lactamase_B"/>
    <property type="match status" value="1"/>
</dbReference>
<evidence type="ECO:0000256" key="7">
    <source>
        <dbReference type="HAMAP-Rule" id="MF_01374"/>
    </source>
</evidence>
<dbReference type="EMBL" id="MARB01000021">
    <property type="protein sequence ID" value="ODJ86462.1"/>
    <property type="molecule type" value="Genomic_DNA"/>
</dbReference>
<evidence type="ECO:0000256" key="5">
    <source>
        <dbReference type="ARBA" id="ARBA00022801"/>
    </source>
</evidence>
<feature type="binding site" evidence="7">
    <location>
        <position position="60"/>
    </location>
    <ligand>
        <name>Zn(2+)</name>
        <dbReference type="ChEBI" id="CHEBI:29105"/>
        <label>2</label>
    </ligand>
</feature>
<dbReference type="InterPro" id="IPR017782">
    <property type="entry name" value="Hydroxyacylglutathione_Hdrlase"/>
</dbReference>
<proteinExistence type="inferred from homology"/>
<comment type="similarity">
    <text evidence="3 7">Belongs to the metallo-beta-lactamase superfamily. Glyoxalase II family.</text>
</comment>
<gene>
    <name evidence="9" type="primary">gloB_2</name>
    <name evidence="7" type="synonym">gloB</name>
    <name evidence="9" type="ORF">CODIS_32460</name>
</gene>
<dbReference type="GO" id="GO:0046872">
    <property type="term" value="F:metal ion binding"/>
    <property type="evidence" value="ECO:0007669"/>
    <property type="project" value="UniProtKB-KW"/>
</dbReference>
<keyword evidence="6 7" id="KW-0862">Zinc</keyword>
<dbReference type="SUPFAM" id="SSF56281">
    <property type="entry name" value="Metallo-hydrolase/oxidoreductase"/>
    <property type="match status" value="1"/>
</dbReference>
<feature type="binding site" evidence="7">
    <location>
        <position position="59"/>
    </location>
    <ligand>
        <name>Zn(2+)</name>
        <dbReference type="ChEBI" id="CHEBI:29105"/>
        <label>2</label>
    </ligand>
</feature>
<dbReference type="Pfam" id="PF16123">
    <property type="entry name" value="HAGH_C"/>
    <property type="match status" value="1"/>
</dbReference>
<feature type="binding site" evidence="7">
    <location>
        <position position="114"/>
    </location>
    <ligand>
        <name>Zn(2+)</name>
        <dbReference type="ChEBI" id="CHEBI:29105"/>
        <label>1</label>
    </ligand>
</feature>
<dbReference type="PANTHER" id="PTHR43705">
    <property type="entry name" value="HYDROXYACYLGLUTATHIONE HYDROLASE"/>
    <property type="match status" value="1"/>
</dbReference>
<feature type="binding site" evidence="7">
    <location>
        <position position="169"/>
    </location>
    <ligand>
        <name>Zn(2+)</name>
        <dbReference type="ChEBI" id="CHEBI:29105"/>
        <label>2</label>
    </ligand>
</feature>
<organism evidence="9 10">
    <name type="scientific">Candidatus Thiodiazotropha endolucinida</name>
    <dbReference type="NCBI Taxonomy" id="1655433"/>
    <lineage>
        <taxon>Bacteria</taxon>
        <taxon>Pseudomonadati</taxon>
        <taxon>Pseudomonadota</taxon>
        <taxon>Gammaproteobacteria</taxon>
        <taxon>Chromatiales</taxon>
        <taxon>Sedimenticolaceae</taxon>
        <taxon>Candidatus Thiodiazotropha</taxon>
    </lineage>
</organism>
<feature type="binding site" evidence="7">
    <location>
        <position position="57"/>
    </location>
    <ligand>
        <name>Zn(2+)</name>
        <dbReference type="ChEBI" id="CHEBI:29105"/>
        <label>1</label>
    </ligand>
</feature>
<dbReference type="AlphaFoldDB" id="A0A7Z0VIW9"/>
<evidence type="ECO:0000313" key="10">
    <source>
        <dbReference type="Proteomes" id="UP000094769"/>
    </source>
</evidence>
<dbReference type="Gene3D" id="3.60.15.10">
    <property type="entry name" value="Ribonuclease Z/Hydroxyacylglutathione hydrolase-like"/>
    <property type="match status" value="1"/>
</dbReference>
<dbReference type="EC" id="3.1.2.6" evidence="7"/>
<evidence type="ECO:0000259" key="8">
    <source>
        <dbReference type="SMART" id="SM00849"/>
    </source>
</evidence>
<sequence>MIEITGVDAFDDNYIWMVKNPASSRAIAVDPGDEAPVLAWLRQHDCNLSAILITHHHYDHVGGIAELREAYPEVEVYGPANESIRGVTHPLKEGDRPQIAGLDAGFQVLEVPGHTLGHIAYFGEGALFCGDTLFAAGCGRVFSGTFEQLSDSLQRIAALPGDTRLYCAHEYTLANLGFAEWVEPENPDLARRIRREREKRESGVPTVPSLLTEELLTNPFLRTGEQSVVEAVEKATGHLLSTPREVFTALRKWKDSEYD</sequence>
<evidence type="ECO:0000256" key="6">
    <source>
        <dbReference type="ARBA" id="ARBA00022833"/>
    </source>
</evidence>
<dbReference type="CDD" id="cd07723">
    <property type="entry name" value="hydroxyacylglutathione_hydrolase_MBL-fold"/>
    <property type="match status" value="1"/>
</dbReference>
<dbReference type="InterPro" id="IPR035680">
    <property type="entry name" value="Clx_II_MBL"/>
</dbReference>
<evidence type="ECO:0000256" key="4">
    <source>
        <dbReference type="ARBA" id="ARBA00022723"/>
    </source>
</evidence>
<dbReference type="InterPro" id="IPR032282">
    <property type="entry name" value="HAGH_C"/>
</dbReference>
<comment type="cofactor">
    <cofactor evidence="7">
        <name>Zn(2+)</name>
        <dbReference type="ChEBI" id="CHEBI:29105"/>
    </cofactor>
    <text evidence="7">Binds 2 Zn(2+) ions per subunit.</text>
</comment>
<feature type="binding site" evidence="7">
    <location>
        <position position="55"/>
    </location>
    <ligand>
        <name>Zn(2+)</name>
        <dbReference type="ChEBI" id="CHEBI:29105"/>
        <label>1</label>
    </ligand>
</feature>
<evidence type="ECO:0000256" key="1">
    <source>
        <dbReference type="ARBA" id="ARBA00001623"/>
    </source>
</evidence>
<dbReference type="InterPro" id="IPR036866">
    <property type="entry name" value="RibonucZ/Hydroxyglut_hydro"/>
</dbReference>
<keyword evidence="5 7" id="KW-0378">Hydrolase</keyword>